<evidence type="ECO:0000256" key="1">
    <source>
        <dbReference type="ARBA" id="ARBA00022833"/>
    </source>
</evidence>
<dbReference type="InterPro" id="IPR003737">
    <property type="entry name" value="GlcNAc_PI_deacetylase-related"/>
</dbReference>
<comment type="caution">
    <text evidence="2">The sequence shown here is derived from an EMBL/GenBank/DDBJ whole genome shotgun (WGS) entry which is preliminary data.</text>
</comment>
<sequence>METLSLFDDTDLARVLAVVAHPDDMEYGGAAAVACWTARGVEVAYAVVTSGEAGIDSLAPERAKPLREREQREACARVGVTDLCFLGFPDGTVEYSLQLRRAIAAQVRRFRPDTVVTGGFRETWPGGVLNQADHVAVGRAVVDAVRDAGNRWVFPDLVGEGLEPWNGVQTVLAFGSPLSAHAVDVTEGFAAGVASLEAHAEYLAGLGDSAPVPAEMLGEMLGTTGRAVGVAHAVAVEVLRP</sequence>
<dbReference type="GO" id="GO:0016811">
    <property type="term" value="F:hydrolase activity, acting on carbon-nitrogen (but not peptide) bonds, in linear amides"/>
    <property type="evidence" value="ECO:0007669"/>
    <property type="project" value="TreeGrafter"/>
</dbReference>
<dbReference type="GO" id="GO:0016137">
    <property type="term" value="P:glycoside metabolic process"/>
    <property type="evidence" value="ECO:0007669"/>
    <property type="project" value="UniProtKB-ARBA"/>
</dbReference>
<dbReference type="Pfam" id="PF02585">
    <property type="entry name" value="PIG-L"/>
    <property type="match status" value="1"/>
</dbReference>
<dbReference type="Gene3D" id="3.40.50.10320">
    <property type="entry name" value="LmbE-like"/>
    <property type="match status" value="1"/>
</dbReference>
<evidence type="ECO:0000313" key="3">
    <source>
        <dbReference type="Proteomes" id="UP000222106"/>
    </source>
</evidence>
<protein>
    <submittedName>
        <fullName evidence="2">LmbE family N-acetylglucosaminyl deacetylase</fullName>
    </submittedName>
</protein>
<dbReference type="SUPFAM" id="SSF102588">
    <property type="entry name" value="LmbE-like"/>
    <property type="match status" value="1"/>
</dbReference>
<keyword evidence="3" id="KW-1185">Reference proteome</keyword>
<keyword evidence="1" id="KW-0862">Zinc</keyword>
<dbReference type="AlphaFoldDB" id="A0A2A9EP71"/>
<accession>A0A2A9EP71</accession>
<dbReference type="Proteomes" id="UP000222106">
    <property type="component" value="Unassembled WGS sequence"/>
</dbReference>
<dbReference type="PANTHER" id="PTHR12993:SF28">
    <property type="entry name" value="LMBE FAMILY PROTEIN"/>
    <property type="match status" value="1"/>
</dbReference>
<evidence type="ECO:0000313" key="2">
    <source>
        <dbReference type="EMBL" id="PFG40040.1"/>
    </source>
</evidence>
<organism evidence="2 3">
    <name type="scientific">Georgenia soli</name>
    <dbReference type="NCBI Taxonomy" id="638953"/>
    <lineage>
        <taxon>Bacteria</taxon>
        <taxon>Bacillati</taxon>
        <taxon>Actinomycetota</taxon>
        <taxon>Actinomycetes</taxon>
        <taxon>Micrococcales</taxon>
        <taxon>Bogoriellaceae</taxon>
        <taxon>Georgenia</taxon>
    </lineage>
</organism>
<dbReference type="EMBL" id="PDJI01000004">
    <property type="protein sequence ID" value="PFG40040.1"/>
    <property type="molecule type" value="Genomic_DNA"/>
</dbReference>
<proteinExistence type="predicted"/>
<dbReference type="InterPro" id="IPR024078">
    <property type="entry name" value="LmbE-like_dom_sf"/>
</dbReference>
<reference evidence="2 3" key="1">
    <citation type="submission" date="2017-10" db="EMBL/GenBank/DDBJ databases">
        <title>Sequencing the genomes of 1000 actinobacteria strains.</title>
        <authorList>
            <person name="Klenk H.-P."/>
        </authorList>
    </citation>
    <scope>NUCLEOTIDE SEQUENCE [LARGE SCALE GENOMIC DNA]</scope>
    <source>
        <strain evidence="2 3">DSM 21838</strain>
    </source>
</reference>
<dbReference type="OrthoDB" id="3514174at2"/>
<dbReference type="RefSeq" id="WP_098484031.1">
    <property type="nucleotide sequence ID" value="NZ_PDJI01000004.1"/>
</dbReference>
<gene>
    <name evidence="2" type="ORF">ATJ97_2560</name>
</gene>
<name>A0A2A9EP71_9MICO</name>
<dbReference type="PANTHER" id="PTHR12993">
    <property type="entry name" value="N-ACETYLGLUCOSAMINYL-PHOSPHATIDYLINOSITOL DE-N-ACETYLASE-RELATED"/>
    <property type="match status" value="1"/>
</dbReference>